<dbReference type="EMBL" id="BJVU01000012">
    <property type="protein sequence ID" value="GEL59740.1"/>
    <property type="molecule type" value="Genomic_DNA"/>
</dbReference>
<evidence type="ECO:0000313" key="4">
    <source>
        <dbReference type="Proteomes" id="UP000321891"/>
    </source>
</evidence>
<gene>
    <name evidence="1" type="ORF">Abci_004_023</name>
    <name evidence="2" type="ORF">ACI01nite_23420</name>
</gene>
<organism evidence="1 3">
    <name type="scientific">Acetobacter cibinongensis</name>
    <dbReference type="NCBI Taxonomy" id="146475"/>
    <lineage>
        <taxon>Bacteria</taxon>
        <taxon>Pseudomonadati</taxon>
        <taxon>Pseudomonadota</taxon>
        <taxon>Alphaproteobacteria</taxon>
        <taxon>Acetobacterales</taxon>
        <taxon>Acetobacteraceae</taxon>
        <taxon>Acetobacter</taxon>
    </lineage>
</organism>
<dbReference type="AlphaFoldDB" id="A0A0D6N1J6"/>
<dbReference type="RefSeq" id="WP_158319770.1">
    <property type="nucleotide sequence ID" value="NZ_BAMV01000004.1"/>
</dbReference>
<dbReference type="EMBL" id="BAMV01000004">
    <property type="protein sequence ID" value="GAN59396.1"/>
    <property type="molecule type" value="Genomic_DNA"/>
</dbReference>
<dbReference type="Proteomes" id="UP000321891">
    <property type="component" value="Unassembled WGS sequence"/>
</dbReference>
<reference evidence="2 4" key="2">
    <citation type="submission" date="2019-07" db="EMBL/GenBank/DDBJ databases">
        <title>Whole genome shotgun sequence of Acetobacter cibinongensis NBRC 16605.</title>
        <authorList>
            <person name="Hosoyama A."/>
            <person name="Uohara A."/>
            <person name="Ohji S."/>
            <person name="Ichikawa N."/>
        </authorList>
    </citation>
    <scope>NUCLEOTIDE SEQUENCE [LARGE SCALE GENOMIC DNA]</scope>
    <source>
        <strain evidence="2 4">NBRC 16605</strain>
    </source>
</reference>
<accession>A0A0D6N1J6</accession>
<dbReference type="STRING" id="1231339.Abci_004_023"/>
<sequence>MLGSFLRATSGPVVTDSLLVFHLTGSLLHVASTLLGYVMSGRSSTKQGELADA</sequence>
<proteinExistence type="predicted"/>
<name>A0A0D6N1J6_9PROT</name>
<protein>
    <submittedName>
        <fullName evidence="1">Uncharacterized protein</fullName>
    </submittedName>
</protein>
<dbReference type="Proteomes" id="UP000032671">
    <property type="component" value="Unassembled WGS sequence"/>
</dbReference>
<accession>A0A6N3SQU1</accession>
<reference evidence="1 3" key="1">
    <citation type="submission" date="2012-11" db="EMBL/GenBank/DDBJ databases">
        <title>Whole genome sequence of Acetobacter cibinongensis 4H-1.</title>
        <authorList>
            <person name="Azuma Y."/>
            <person name="Higashiura N."/>
            <person name="Hirakawa H."/>
            <person name="Matsushita K."/>
        </authorList>
    </citation>
    <scope>NUCLEOTIDE SEQUENCE [LARGE SCALE GENOMIC DNA]</scope>
    <source>
        <strain evidence="1 3">4H-1</strain>
    </source>
</reference>
<keyword evidence="4" id="KW-1185">Reference proteome</keyword>
<evidence type="ECO:0000313" key="2">
    <source>
        <dbReference type="EMBL" id="GEL59740.1"/>
    </source>
</evidence>
<comment type="caution">
    <text evidence="1">The sequence shown here is derived from an EMBL/GenBank/DDBJ whole genome shotgun (WGS) entry which is preliminary data.</text>
</comment>
<evidence type="ECO:0000313" key="3">
    <source>
        <dbReference type="Proteomes" id="UP000032671"/>
    </source>
</evidence>
<evidence type="ECO:0000313" key="1">
    <source>
        <dbReference type="EMBL" id="GAN59396.1"/>
    </source>
</evidence>